<dbReference type="Pfam" id="PF12833">
    <property type="entry name" value="HTH_18"/>
    <property type="match status" value="1"/>
</dbReference>
<evidence type="ECO:0000256" key="1">
    <source>
        <dbReference type="ARBA" id="ARBA00004196"/>
    </source>
</evidence>
<gene>
    <name evidence="10" type="ORF">DFP98_15232</name>
</gene>
<dbReference type="PROSITE" id="PS50983">
    <property type="entry name" value="FE_B12_PBP"/>
    <property type="match status" value="1"/>
</dbReference>
<keyword evidence="11" id="KW-1185">Reference proteome</keyword>
<evidence type="ECO:0000256" key="3">
    <source>
        <dbReference type="ARBA" id="ARBA00022448"/>
    </source>
</evidence>
<dbReference type="InterPro" id="IPR002491">
    <property type="entry name" value="ABC_transptr_periplasmic_BD"/>
</dbReference>
<dbReference type="SUPFAM" id="SSF46689">
    <property type="entry name" value="Homeodomain-like"/>
    <property type="match status" value="1"/>
</dbReference>
<evidence type="ECO:0000256" key="6">
    <source>
        <dbReference type="ARBA" id="ARBA00023125"/>
    </source>
</evidence>
<organism evidence="10 11">
    <name type="scientific">Cohnella phaseoli</name>
    <dbReference type="NCBI Taxonomy" id="456490"/>
    <lineage>
        <taxon>Bacteria</taxon>
        <taxon>Bacillati</taxon>
        <taxon>Bacillota</taxon>
        <taxon>Bacilli</taxon>
        <taxon>Bacillales</taxon>
        <taxon>Paenibacillaceae</taxon>
        <taxon>Cohnella</taxon>
    </lineage>
</organism>
<dbReference type="InterPro" id="IPR003313">
    <property type="entry name" value="AraC-bd"/>
</dbReference>
<dbReference type="PANTHER" id="PTHR30532">
    <property type="entry name" value="IRON III DICITRATE-BINDING PERIPLASMIC PROTEIN"/>
    <property type="match status" value="1"/>
</dbReference>
<dbReference type="Pfam" id="PF02311">
    <property type="entry name" value="AraC_binding"/>
    <property type="match status" value="1"/>
</dbReference>
<evidence type="ECO:0000259" key="8">
    <source>
        <dbReference type="PROSITE" id="PS01124"/>
    </source>
</evidence>
<dbReference type="EMBL" id="QRDZ01000052">
    <property type="protein sequence ID" value="RED53024.1"/>
    <property type="molecule type" value="Genomic_DNA"/>
</dbReference>
<keyword evidence="4" id="KW-0732">Signal</keyword>
<evidence type="ECO:0000313" key="10">
    <source>
        <dbReference type="EMBL" id="RED53024.1"/>
    </source>
</evidence>
<evidence type="ECO:0000313" key="11">
    <source>
        <dbReference type="Proteomes" id="UP000256977"/>
    </source>
</evidence>
<evidence type="ECO:0000256" key="5">
    <source>
        <dbReference type="ARBA" id="ARBA00023015"/>
    </source>
</evidence>
<evidence type="ECO:0000259" key="9">
    <source>
        <dbReference type="PROSITE" id="PS50983"/>
    </source>
</evidence>
<dbReference type="SMART" id="SM00342">
    <property type="entry name" value="HTH_ARAC"/>
    <property type="match status" value="1"/>
</dbReference>
<keyword evidence="6" id="KW-0238">DNA-binding</keyword>
<comment type="caution">
    <text evidence="10">The sequence shown here is derived from an EMBL/GenBank/DDBJ whole genome shotgun (WGS) entry which is preliminary data.</text>
</comment>
<dbReference type="Gene3D" id="1.10.10.60">
    <property type="entry name" value="Homeodomain-like"/>
    <property type="match status" value="2"/>
</dbReference>
<accession>A0A3D9HU36</accession>
<dbReference type="GO" id="GO:0043565">
    <property type="term" value="F:sequence-specific DNA binding"/>
    <property type="evidence" value="ECO:0007669"/>
    <property type="project" value="InterPro"/>
</dbReference>
<dbReference type="Pfam" id="PF01497">
    <property type="entry name" value="Peripla_BP_2"/>
    <property type="match status" value="1"/>
</dbReference>
<sequence>MGRLSLPFSSYLFTLVDISQISCSASDHPDRLHARTHVFVATLQGSGGAVIDGRRRRLTRASCFLLSPDTLFDVFSDNASELKLVWLSFRAAPVAEEEGGHTAAAPFDCPPYEELNAQPFAQIAGRLEELLRHRDEEEELARFKQHLRLQELLYELCRSSSDPGGQLQSREAVRRSIDRLHRLDLADMSVDALARQANIGARQYTHLFKQLTGKSPVDYMTELRLNQAKKQLLTSNESLQRIAQRAGFKDVYYFSRRFKQMVGQSPKQYVRDTREGMRIVALYYANVLLSIGVKPIGANLTWWGGSTFLQEMEQGIVDIGCEPSLEAVSRLEPDLILMNDANLSNYGAMSKIAPTVLLPYEGQRNIFEDVRLIGRLINRPHAADELESRFELRAAEVRERLSGIVGRQPVAAIVRFEREGREFSVFGDNYGRSGWPIYRGLRFGIPEYVQRQAIDSGLQIVQNLPLEKLPLYAANAEYLFVSDEGEGIRHVQDNPIWRSLPAVEQGRAYVLDRASFSFFDPISIEGQLELLAQLLTKGRTAS</sequence>
<dbReference type="GO" id="GO:0030288">
    <property type="term" value="C:outer membrane-bounded periplasmic space"/>
    <property type="evidence" value="ECO:0007669"/>
    <property type="project" value="TreeGrafter"/>
</dbReference>
<name>A0A3D9HU36_9BACL</name>
<evidence type="ECO:0000256" key="7">
    <source>
        <dbReference type="ARBA" id="ARBA00023163"/>
    </source>
</evidence>
<dbReference type="GO" id="GO:1901678">
    <property type="term" value="P:iron coordination entity transport"/>
    <property type="evidence" value="ECO:0007669"/>
    <property type="project" value="UniProtKB-ARBA"/>
</dbReference>
<dbReference type="InterPro" id="IPR018060">
    <property type="entry name" value="HTH_AraC"/>
</dbReference>
<evidence type="ECO:0000256" key="2">
    <source>
        <dbReference type="ARBA" id="ARBA00008814"/>
    </source>
</evidence>
<dbReference type="Proteomes" id="UP000256977">
    <property type="component" value="Unassembled WGS sequence"/>
</dbReference>
<dbReference type="RefSeq" id="WP_116065623.1">
    <property type="nucleotide sequence ID" value="NZ_QRDZ01000052.1"/>
</dbReference>
<comment type="similarity">
    <text evidence="2">Belongs to the bacterial solute-binding protein 8 family.</text>
</comment>
<keyword evidence="3" id="KW-0813">Transport</keyword>
<dbReference type="SUPFAM" id="SSF51215">
    <property type="entry name" value="Regulatory protein AraC"/>
    <property type="match status" value="1"/>
</dbReference>
<dbReference type="SUPFAM" id="SSF53807">
    <property type="entry name" value="Helical backbone' metal receptor"/>
    <property type="match status" value="1"/>
</dbReference>
<dbReference type="AlphaFoldDB" id="A0A3D9HU36"/>
<dbReference type="InterPro" id="IPR009057">
    <property type="entry name" value="Homeodomain-like_sf"/>
</dbReference>
<dbReference type="PROSITE" id="PS01124">
    <property type="entry name" value="HTH_ARAC_FAMILY_2"/>
    <property type="match status" value="1"/>
</dbReference>
<keyword evidence="7" id="KW-0804">Transcription</keyword>
<reference evidence="10 11" key="1">
    <citation type="submission" date="2018-07" db="EMBL/GenBank/DDBJ databases">
        <title>Genomic Encyclopedia of Type Strains, Phase III (KMG-III): the genomes of soil and plant-associated and newly described type strains.</title>
        <authorList>
            <person name="Whitman W."/>
        </authorList>
    </citation>
    <scope>NUCLEOTIDE SEQUENCE [LARGE SCALE GENOMIC DNA]</scope>
    <source>
        <strain evidence="10 11">CECT 7287</strain>
    </source>
</reference>
<dbReference type="InterPro" id="IPR051313">
    <property type="entry name" value="Bact_iron-sidero_bind"/>
</dbReference>
<feature type="domain" description="HTH araC/xylS-type" evidence="8">
    <location>
        <begin position="170"/>
        <end position="272"/>
    </location>
</feature>
<dbReference type="InterPro" id="IPR037923">
    <property type="entry name" value="HTH-like"/>
</dbReference>
<evidence type="ECO:0000256" key="4">
    <source>
        <dbReference type="ARBA" id="ARBA00022729"/>
    </source>
</evidence>
<proteinExistence type="inferred from homology"/>
<protein>
    <submittedName>
        <fullName evidence="10">ABC-type Fe3+-hydroxamate transport system substrate-binding protein</fullName>
    </submittedName>
</protein>
<keyword evidence="5" id="KW-0805">Transcription regulation</keyword>
<dbReference type="Gene3D" id="3.40.50.1980">
    <property type="entry name" value="Nitrogenase molybdenum iron protein domain"/>
    <property type="match status" value="2"/>
</dbReference>
<dbReference type="PROSITE" id="PS00041">
    <property type="entry name" value="HTH_ARAC_FAMILY_1"/>
    <property type="match status" value="1"/>
</dbReference>
<comment type="subcellular location">
    <subcellularLocation>
        <location evidence="1">Cell envelope</location>
    </subcellularLocation>
</comment>
<dbReference type="GO" id="GO:0003700">
    <property type="term" value="F:DNA-binding transcription factor activity"/>
    <property type="evidence" value="ECO:0007669"/>
    <property type="project" value="InterPro"/>
</dbReference>
<dbReference type="PANTHER" id="PTHR30532:SF26">
    <property type="entry name" value="IRON(3+)-HYDROXAMATE-BINDING PROTEIN FHUD"/>
    <property type="match status" value="1"/>
</dbReference>
<dbReference type="InterPro" id="IPR018062">
    <property type="entry name" value="HTH_AraC-typ_CS"/>
</dbReference>
<feature type="domain" description="Fe/B12 periplasmic-binding" evidence="9">
    <location>
        <begin position="276"/>
        <end position="539"/>
    </location>
</feature>
<dbReference type="OrthoDB" id="2660924at2"/>